<dbReference type="GO" id="GO:0044718">
    <property type="term" value="P:siderophore transmembrane transport"/>
    <property type="evidence" value="ECO:0007669"/>
    <property type="project" value="TreeGrafter"/>
</dbReference>
<evidence type="ECO:0000256" key="9">
    <source>
        <dbReference type="PROSITE-ProRule" id="PRU01360"/>
    </source>
</evidence>
<reference evidence="13 14" key="1">
    <citation type="submission" date="2018-12" db="EMBL/GenBank/DDBJ databases">
        <authorList>
            <consortium name="Pathogen Informatics"/>
        </authorList>
    </citation>
    <scope>NUCLEOTIDE SEQUENCE [LARGE SCALE GENOMIC DNA]</scope>
    <source>
        <strain evidence="13 14">NCTC5906</strain>
    </source>
</reference>
<evidence type="ECO:0000256" key="3">
    <source>
        <dbReference type="ARBA" id="ARBA00022448"/>
    </source>
</evidence>
<evidence type="ECO:0000256" key="2">
    <source>
        <dbReference type="ARBA" id="ARBA00009810"/>
    </source>
</evidence>
<evidence type="ECO:0000256" key="6">
    <source>
        <dbReference type="ARBA" id="ARBA00023077"/>
    </source>
</evidence>
<keyword evidence="7 9" id="KW-0472">Membrane</keyword>
<feature type="domain" description="TonB-dependent receptor plug" evidence="12">
    <location>
        <begin position="64"/>
        <end position="169"/>
    </location>
</feature>
<evidence type="ECO:0000259" key="12">
    <source>
        <dbReference type="Pfam" id="PF07715"/>
    </source>
</evidence>
<dbReference type="Pfam" id="PF00593">
    <property type="entry name" value="TonB_dep_Rec_b-barrel"/>
    <property type="match status" value="1"/>
</dbReference>
<dbReference type="OrthoDB" id="6046653at2"/>
<dbReference type="InterPro" id="IPR039426">
    <property type="entry name" value="TonB-dep_rcpt-like"/>
</dbReference>
<dbReference type="GO" id="GO:0015344">
    <property type="term" value="F:siderophore uptake transmembrane transporter activity"/>
    <property type="evidence" value="ECO:0007669"/>
    <property type="project" value="TreeGrafter"/>
</dbReference>
<dbReference type="Proteomes" id="UP000272690">
    <property type="component" value="Chromosome"/>
</dbReference>
<gene>
    <name evidence="13" type="primary">hxuC</name>
    <name evidence="13" type="ORF">NCTC5906_02049</name>
</gene>
<dbReference type="InterPro" id="IPR000531">
    <property type="entry name" value="Beta-barrel_TonB"/>
</dbReference>
<evidence type="ECO:0000259" key="11">
    <source>
        <dbReference type="Pfam" id="PF00593"/>
    </source>
</evidence>
<protein>
    <submittedName>
        <fullName evidence="13">Heme/hemopexin utilization protein C</fullName>
    </submittedName>
</protein>
<evidence type="ECO:0000256" key="4">
    <source>
        <dbReference type="ARBA" id="ARBA00022452"/>
    </source>
</evidence>
<dbReference type="PROSITE" id="PS52016">
    <property type="entry name" value="TONB_DEPENDENT_REC_3"/>
    <property type="match status" value="1"/>
</dbReference>
<dbReference type="SUPFAM" id="SSF56935">
    <property type="entry name" value="Porins"/>
    <property type="match status" value="1"/>
</dbReference>
<proteinExistence type="inferred from homology"/>
<keyword evidence="3 9" id="KW-0813">Transport</keyword>
<dbReference type="PANTHER" id="PTHR30069:SF41">
    <property type="entry name" value="HEME_HEMOPEXIN UTILIZATION PROTEIN C"/>
    <property type="match status" value="1"/>
</dbReference>
<keyword evidence="4 9" id="KW-1134">Transmembrane beta strand</keyword>
<comment type="similarity">
    <text evidence="2 9 10">Belongs to the TonB-dependent receptor family.</text>
</comment>
<accession>A0A448FB58</accession>
<evidence type="ECO:0000256" key="10">
    <source>
        <dbReference type="RuleBase" id="RU003357"/>
    </source>
</evidence>
<evidence type="ECO:0000313" key="14">
    <source>
        <dbReference type="Proteomes" id="UP000272690"/>
    </source>
</evidence>
<dbReference type="RefSeq" id="WP_005703832.1">
    <property type="nucleotide sequence ID" value="NZ_AEWB02000015.1"/>
</dbReference>
<comment type="subcellular location">
    <subcellularLocation>
        <location evidence="1 9">Cell outer membrane</location>
        <topology evidence="1 9">Multi-pass membrane protein</topology>
    </subcellularLocation>
</comment>
<dbReference type="Gene3D" id="2.170.130.10">
    <property type="entry name" value="TonB-dependent receptor, plug domain"/>
    <property type="match status" value="1"/>
</dbReference>
<keyword evidence="5 9" id="KW-0812">Transmembrane</keyword>
<evidence type="ECO:0000313" key="13">
    <source>
        <dbReference type="EMBL" id="VEF44574.1"/>
    </source>
</evidence>
<sequence>MNFKFKKSQKSDKRNPTLLFLTTLICTSQSIDAAPQTTVLPDIVVTGQSKTSYEDELESYLKSGSYSYLNDTKIQRFRGSSVGDFLSGIPGVMVGNKRNSGAITPIIRGIANENRIPVLIDDSLQSIPSWQGYAGSSTRTYLDPDLISRVEIEKGPSLKADATGATGGVVRMNTVGYKDIIPENKNWGLRLRFGTMSNTTDKPPLYTRGGYRTKWIDECRTNRSGKCPKQTYNPDAKYASKNPFQNLGKSYNYSLAFSKKWENADIVLAYAKKKQGNYFVGRHGAVPVIEDIEYKNEDDFEVHRDPTRKDRFGRPLVTEEDVRIGRLRFKEQNGYTYFRGGEEVLNTSQDNKSYLAKFNTYNDTHALNLTYRGYRSKFGELMPSITSFRGDGALQGEGTEVKTDSYSAKYIFDPTNPFIKLTLSGYYTKSDTSSFTPFIEDLVDFSSRHAHFTISEQKGLNLSNTSVAQIFDRPLTINYGISYSRERIHPPKDMAARVRAKGYPDNAVAPFYIRNAKRKEKSAFISLNYPITNWLKIDLGLRHIRTAIHDFQPRVEDKFVRKNMPDPKNSVCEPVRNNPFQKRCRIYSWPQPPSVKATSPIAMFTFEPHENAQIYIKYAEAVRSASLFQASRGFSTQIVDYQTYKLKPERQKNWEIGTNLLFDDIGGGDNLLGFKFAYFNNFTKDYLTRTSTQGRLQTVNIRSALFRGYETSAYFDMRSFYTQIGMTHYLKTKFCRRDDQVGRIRDTTQCFEGGISGSNLANTLPPKTTITTTVGFRFWDDKLELGARHNYYSKRIVSIFSPNNSTGETNSAEWKPYAIVDLFANYKISKDLTISATLDNLTNRYYLDANNMGLNPAPGRTLRLNLDYKFGSIFD</sequence>
<dbReference type="Gene3D" id="2.40.170.20">
    <property type="entry name" value="TonB-dependent receptor, beta-barrel domain"/>
    <property type="match status" value="1"/>
</dbReference>
<dbReference type="InterPro" id="IPR036942">
    <property type="entry name" value="Beta-barrel_TonB_sf"/>
</dbReference>
<keyword evidence="6 10" id="KW-0798">TonB box</keyword>
<evidence type="ECO:0000256" key="1">
    <source>
        <dbReference type="ARBA" id="ARBA00004571"/>
    </source>
</evidence>
<dbReference type="AlphaFoldDB" id="A0A448FB58"/>
<dbReference type="InterPro" id="IPR037066">
    <property type="entry name" value="Plug_dom_sf"/>
</dbReference>
<dbReference type="Pfam" id="PF07715">
    <property type="entry name" value="Plug"/>
    <property type="match status" value="1"/>
</dbReference>
<dbReference type="GeneID" id="49636446"/>
<evidence type="ECO:0000256" key="7">
    <source>
        <dbReference type="ARBA" id="ARBA00023136"/>
    </source>
</evidence>
<dbReference type="PANTHER" id="PTHR30069">
    <property type="entry name" value="TONB-DEPENDENT OUTER MEMBRANE RECEPTOR"/>
    <property type="match status" value="1"/>
</dbReference>
<evidence type="ECO:0000256" key="5">
    <source>
        <dbReference type="ARBA" id="ARBA00022692"/>
    </source>
</evidence>
<dbReference type="InterPro" id="IPR012910">
    <property type="entry name" value="Plug_dom"/>
</dbReference>
<evidence type="ECO:0000256" key="8">
    <source>
        <dbReference type="ARBA" id="ARBA00023237"/>
    </source>
</evidence>
<organism evidence="13 14">
    <name type="scientific">Aggregatibacter aphrophilus ATCC 33389</name>
    <dbReference type="NCBI Taxonomy" id="985008"/>
    <lineage>
        <taxon>Bacteria</taxon>
        <taxon>Pseudomonadati</taxon>
        <taxon>Pseudomonadota</taxon>
        <taxon>Gammaproteobacteria</taxon>
        <taxon>Pasteurellales</taxon>
        <taxon>Pasteurellaceae</taxon>
        <taxon>Aggregatibacter</taxon>
    </lineage>
</organism>
<dbReference type="EMBL" id="LR134327">
    <property type="protein sequence ID" value="VEF44574.1"/>
    <property type="molecule type" value="Genomic_DNA"/>
</dbReference>
<dbReference type="GO" id="GO:0009279">
    <property type="term" value="C:cell outer membrane"/>
    <property type="evidence" value="ECO:0007669"/>
    <property type="project" value="UniProtKB-SubCell"/>
</dbReference>
<name>A0A448FB58_AGGAP</name>
<keyword evidence="8 9" id="KW-0998">Cell outer membrane</keyword>
<feature type="domain" description="TonB-dependent receptor-like beta-barrel" evidence="11">
    <location>
        <begin position="346"/>
        <end position="841"/>
    </location>
</feature>